<dbReference type="OrthoDB" id="145413at2759"/>
<dbReference type="Gene3D" id="2.20.25.240">
    <property type="match status" value="1"/>
</dbReference>
<feature type="compositionally biased region" description="Polar residues" evidence="1">
    <location>
        <begin position="253"/>
        <end position="263"/>
    </location>
</feature>
<evidence type="ECO:0000256" key="1">
    <source>
        <dbReference type="SAM" id="MobiDB-lite"/>
    </source>
</evidence>
<evidence type="ECO:0000313" key="3">
    <source>
        <dbReference type="Proteomes" id="UP000237271"/>
    </source>
</evidence>
<dbReference type="AlphaFoldDB" id="A0A2P4XB84"/>
<dbReference type="EMBL" id="NCKW01015495">
    <property type="protein sequence ID" value="POM62806.1"/>
    <property type="molecule type" value="Genomic_DNA"/>
</dbReference>
<dbReference type="Proteomes" id="UP000237271">
    <property type="component" value="Unassembled WGS sequence"/>
</dbReference>
<evidence type="ECO:0008006" key="4">
    <source>
        <dbReference type="Google" id="ProtNLM"/>
    </source>
</evidence>
<keyword evidence="3" id="KW-1185">Reference proteome</keyword>
<name>A0A2P4XB84_9STRA</name>
<feature type="region of interest" description="Disordered" evidence="1">
    <location>
        <begin position="232"/>
        <end position="263"/>
    </location>
</feature>
<reference evidence="2 3" key="1">
    <citation type="journal article" date="2017" name="Genome Biol. Evol.">
        <title>Phytophthora megakarya and P. palmivora, closely related causal agents of cacao black pod rot, underwent increases in genome sizes and gene numbers by different mechanisms.</title>
        <authorList>
            <person name="Ali S.S."/>
            <person name="Shao J."/>
            <person name="Lary D.J."/>
            <person name="Kronmiller B."/>
            <person name="Shen D."/>
            <person name="Strem M.D."/>
            <person name="Amoako-Attah I."/>
            <person name="Akrofi A.Y."/>
            <person name="Begoude B.A."/>
            <person name="Ten Hoopen G.M."/>
            <person name="Coulibaly K."/>
            <person name="Kebe B.I."/>
            <person name="Melnick R.L."/>
            <person name="Guiltinan M.J."/>
            <person name="Tyler B.M."/>
            <person name="Meinhardt L.W."/>
            <person name="Bailey B.A."/>
        </authorList>
    </citation>
    <scope>NUCLEOTIDE SEQUENCE [LARGE SCALE GENOMIC DNA]</scope>
    <source>
        <strain evidence="3">sbr112.9</strain>
    </source>
</reference>
<evidence type="ECO:0000313" key="2">
    <source>
        <dbReference type="EMBL" id="POM62806.1"/>
    </source>
</evidence>
<comment type="caution">
    <text evidence="2">The sequence shown here is derived from an EMBL/GenBank/DDBJ whole genome shotgun (WGS) entry which is preliminary data.</text>
</comment>
<proteinExistence type="predicted"/>
<accession>A0A2P4XB84</accession>
<organism evidence="2 3">
    <name type="scientific">Phytophthora palmivora</name>
    <dbReference type="NCBI Taxonomy" id="4796"/>
    <lineage>
        <taxon>Eukaryota</taxon>
        <taxon>Sar</taxon>
        <taxon>Stramenopiles</taxon>
        <taxon>Oomycota</taxon>
        <taxon>Peronosporomycetes</taxon>
        <taxon>Peronosporales</taxon>
        <taxon>Peronosporaceae</taxon>
        <taxon>Phytophthora</taxon>
    </lineage>
</organism>
<gene>
    <name evidence="2" type="ORF">PHPALM_27993</name>
</gene>
<sequence length="263" mass="30019">MQHVPITLVQSTRRTGLHFAGYACTSYHASASKLSYRCSSYRRTKCKVKLYFNVTRNEYALSDEHTCKKSVKMIAPGLDVTESMKETTDTMAITRMDLTAERIWKHICSEFYPEELALDQFGLTREQVIQRVHRTRCGHFGADLHGIVEVPPLALVPGTGQRLKTYKPSVWNVFELDAGIVSRTNNPIQRFNREINAVLTAPHGSLLSFVRTIQELSMRYVDRIDDTLKYRSKKRRRQTSDPTNLPLPIIFGENTTQPLPIGS</sequence>
<protein>
    <recommendedName>
        <fullName evidence="4">FLYWCH-type domain-containing protein</fullName>
    </recommendedName>
</protein>